<dbReference type="RefSeq" id="YP_009140509.1">
    <property type="nucleotide sequence ID" value="NC_027125.1"/>
</dbReference>
<evidence type="ECO:0000259" key="1">
    <source>
        <dbReference type="Pfam" id="PF00176"/>
    </source>
</evidence>
<dbReference type="Proteomes" id="UP000030329">
    <property type="component" value="Segment"/>
</dbReference>
<accession>A0A0A0YQ61</accession>
<dbReference type="InterPro" id="IPR038718">
    <property type="entry name" value="SNF2-like_sf"/>
</dbReference>
<proteinExistence type="predicted"/>
<reference evidence="2 3" key="1">
    <citation type="journal article" date="2015" name="Front. Microbiol.">
        <title>The use of phage FCL-2 as an alternative to chemotherapy against columnaris disease in aquaculture.</title>
        <authorList>
            <person name="Laanto E."/>
            <person name="Bamford J.K."/>
            <person name="Ravantti J.J."/>
            <person name="Sundberg L.R."/>
        </authorList>
    </citation>
    <scope>NUCLEOTIDE SEQUENCE [LARGE SCALE GENOMIC DNA]</scope>
</reference>
<dbReference type="EMBL" id="KM873719">
    <property type="protein sequence ID" value="AIX11863.1"/>
    <property type="molecule type" value="Genomic_DNA"/>
</dbReference>
<dbReference type="Pfam" id="PF00176">
    <property type="entry name" value="SNF2-rel_dom"/>
    <property type="match status" value="1"/>
</dbReference>
<evidence type="ECO:0000313" key="2">
    <source>
        <dbReference type="EMBL" id="AIX11863.1"/>
    </source>
</evidence>
<dbReference type="GeneID" id="24405076"/>
<dbReference type="Gene3D" id="3.40.50.300">
    <property type="entry name" value="P-loop containing nucleotide triphosphate hydrolases"/>
    <property type="match status" value="1"/>
</dbReference>
<sequence>MKLKPNQKGAYEKGSKWKSFALFMKMGSGKTRVCVELVNTVNDLDLVVYIAPLSLVKPKSETIKPIKDEVLKWGGFNCKNVIYVGVESIGMSDRVYLNIYKEIQKTSNVFLIIDESIKIKNLESKRTQRCIELSKMVKYKLILNGQPLTRDLLDLYAQMYFLDPRILNMSLSEFKNIFCKYTTITKRITPTKQYTKEFITGYENIDYLYSLIGNYVYECDLNLEVKQIFETKYYSLDEESKKTYKELKEKYLDNEMMQYKNNNIFLEMSMKMQHQYCITPQKFEIVNDWFQTYPENKTIIYCKYIASREECELRYPDAIVLNYKSDSHGHNLQDYPYMIYFDGTFDWGDVIQGSHRNYRTGQQNDCRYLTLIGSVGLEEMIKTNNEKKQIMSNKFNTKYDSKF</sequence>
<dbReference type="InterPro" id="IPR000330">
    <property type="entry name" value="SNF2_N"/>
</dbReference>
<dbReference type="OrthoDB" id="2514at10239"/>
<keyword evidence="3" id="KW-1185">Reference proteome</keyword>
<feature type="domain" description="SNF2 N-terminal" evidence="1">
    <location>
        <begin position="97"/>
        <end position="270"/>
    </location>
</feature>
<dbReference type="InterPro" id="IPR027417">
    <property type="entry name" value="P-loop_NTPase"/>
</dbReference>
<dbReference type="PANTHER" id="PTHR10799">
    <property type="entry name" value="SNF2/RAD54 HELICASE FAMILY"/>
    <property type="match status" value="1"/>
</dbReference>
<protein>
    <recommendedName>
        <fullName evidence="1">SNF2 N-terminal domain-containing protein</fullName>
    </recommendedName>
</protein>
<dbReference type="GO" id="GO:0005524">
    <property type="term" value="F:ATP binding"/>
    <property type="evidence" value="ECO:0007669"/>
    <property type="project" value="InterPro"/>
</dbReference>
<dbReference type="KEGG" id="vg:24405076"/>
<dbReference type="SUPFAM" id="SSF52540">
    <property type="entry name" value="P-loop containing nucleoside triphosphate hydrolases"/>
    <property type="match status" value="2"/>
</dbReference>
<organism evidence="2 3">
    <name type="scientific">Flavobacterium phage FCL-2</name>
    <dbReference type="NCBI Taxonomy" id="908819"/>
    <lineage>
        <taxon>Viruses</taxon>
        <taxon>Duplodnaviria</taxon>
        <taxon>Heunggongvirae</taxon>
        <taxon>Uroviricota</taxon>
        <taxon>Caudoviricetes</taxon>
        <taxon>Ficleduovirus</taxon>
        <taxon>Ficleduovirus FCL2</taxon>
    </lineage>
</organism>
<dbReference type="Gene3D" id="3.40.50.10810">
    <property type="entry name" value="Tandem AAA-ATPase domain"/>
    <property type="match status" value="1"/>
</dbReference>
<evidence type="ECO:0000313" key="3">
    <source>
        <dbReference type="Proteomes" id="UP000030329"/>
    </source>
</evidence>
<name>A0A0A0YQ61_9CAUD</name>